<evidence type="ECO:0008006" key="4">
    <source>
        <dbReference type="Google" id="ProtNLM"/>
    </source>
</evidence>
<dbReference type="SUPFAM" id="SSF55874">
    <property type="entry name" value="ATPase domain of HSP90 chaperone/DNA topoisomerase II/histidine kinase"/>
    <property type="match status" value="1"/>
</dbReference>
<evidence type="ECO:0000313" key="2">
    <source>
        <dbReference type="EMBL" id="MDN4525063.1"/>
    </source>
</evidence>
<dbReference type="EMBL" id="JAUHTR010000005">
    <property type="protein sequence ID" value="MDN4525063.1"/>
    <property type="molecule type" value="Genomic_DNA"/>
</dbReference>
<dbReference type="InterPro" id="IPR036890">
    <property type="entry name" value="HATPase_C_sf"/>
</dbReference>
<reference evidence="2" key="1">
    <citation type="submission" date="2023-07" db="EMBL/GenBank/DDBJ databases">
        <title>Fictibacillus sp. isolated from freshwater pond.</title>
        <authorList>
            <person name="Kirdat K."/>
            <person name="Bhat A."/>
            <person name="Mourya A."/>
            <person name="Yadav A."/>
        </authorList>
    </citation>
    <scope>NUCLEOTIDE SEQUENCE</scope>
    <source>
        <strain evidence="2">NE201</strain>
    </source>
</reference>
<organism evidence="2 3">
    <name type="scientific">Fictibacillus fluitans</name>
    <dbReference type="NCBI Taxonomy" id="3058422"/>
    <lineage>
        <taxon>Bacteria</taxon>
        <taxon>Bacillati</taxon>
        <taxon>Bacillota</taxon>
        <taxon>Bacilli</taxon>
        <taxon>Bacillales</taxon>
        <taxon>Fictibacillaceae</taxon>
        <taxon>Fictibacillus</taxon>
    </lineage>
</organism>
<dbReference type="Proteomes" id="UP001172721">
    <property type="component" value="Unassembled WGS sequence"/>
</dbReference>
<gene>
    <name evidence="2" type="ORF">QYB97_11275</name>
</gene>
<feature type="region of interest" description="Disordered" evidence="1">
    <location>
        <begin position="1"/>
        <end position="29"/>
    </location>
</feature>
<dbReference type="Gene3D" id="3.30.565.10">
    <property type="entry name" value="Histidine kinase-like ATPase, C-terminal domain"/>
    <property type="match status" value="1"/>
</dbReference>
<keyword evidence="3" id="KW-1185">Reference proteome</keyword>
<evidence type="ECO:0000313" key="3">
    <source>
        <dbReference type="Proteomes" id="UP001172721"/>
    </source>
</evidence>
<accession>A0ABT8HWA4</accession>
<evidence type="ECO:0000256" key="1">
    <source>
        <dbReference type="SAM" id="MobiDB-lite"/>
    </source>
</evidence>
<sequence length="71" mass="8127">MERMGSWVELRVSDNGPGPADPVSQNDGMGLENIRKRLSLIYDLHTEVSLLRRMEDTVVRAVWPYTPEGER</sequence>
<protein>
    <recommendedName>
        <fullName evidence="4">Histidine kinase/HSP90-like ATPase domain-containing protein</fullName>
    </recommendedName>
</protein>
<comment type="caution">
    <text evidence="2">The sequence shown here is derived from an EMBL/GenBank/DDBJ whole genome shotgun (WGS) entry which is preliminary data.</text>
</comment>
<name>A0ABT8HWA4_9BACL</name>
<proteinExistence type="predicted"/>